<evidence type="ECO:0000259" key="1">
    <source>
        <dbReference type="Pfam" id="PF01425"/>
    </source>
</evidence>
<dbReference type="SUPFAM" id="SSF75304">
    <property type="entry name" value="Amidase signature (AS) enzymes"/>
    <property type="match status" value="1"/>
</dbReference>
<evidence type="ECO:0000313" key="2">
    <source>
        <dbReference type="EMBL" id="AMY12452.1"/>
    </source>
</evidence>
<dbReference type="STRING" id="1855912.LuPra_05727"/>
<reference evidence="2 3" key="1">
    <citation type="journal article" date="2016" name="Genome Announc.">
        <title>First Complete Genome Sequence of a Subdivision 6 Acidobacterium Strain.</title>
        <authorList>
            <person name="Huang S."/>
            <person name="Vieira S."/>
            <person name="Bunk B."/>
            <person name="Riedel T."/>
            <person name="Sproer C."/>
            <person name="Overmann J."/>
        </authorList>
    </citation>
    <scope>NUCLEOTIDE SEQUENCE [LARGE SCALE GENOMIC DNA]</scope>
    <source>
        <strain evidence="3">DSM 100886 HEG_-6_39</strain>
    </source>
</reference>
<protein>
    <submittedName>
        <fullName evidence="2">Glutamyl-tRNA(Gln) amidotransferase subunit A</fullName>
        <ecNumber evidence="2">6.3.5.-</ecNumber>
    </submittedName>
</protein>
<reference evidence="3" key="2">
    <citation type="submission" date="2016-04" db="EMBL/GenBank/DDBJ databases">
        <title>First Complete Genome Sequence of a Subdivision 6 Acidobacterium.</title>
        <authorList>
            <person name="Huang S."/>
            <person name="Vieira S."/>
            <person name="Bunk B."/>
            <person name="Riedel T."/>
            <person name="Sproeer C."/>
            <person name="Overmann J."/>
        </authorList>
    </citation>
    <scope>NUCLEOTIDE SEQUENCE [LARGE SCALE GENOMIC DNA]</scope>
    <source>
        <strain evidence="3">DSM 100886 HEG_-6_39</strain>
    </source>
</reference>
<feature type="domain" description="Amidase" evidence="1">
    <location>
        <begin position="19"/>
        <end position="424"/>
    </location>
</feature>
<dbReference type="InterPro" id="IPR020556">
    <property type="entry name" value="Amidase_CS"/>
</dbReference>
<dbReference type="Gene3D" id="3.90.1300.10">
    <property type="entry name" value="Amidase signature (AS) domain"/>
    <property type="match status" value="1"/>
</dbReference>
<dbReference type="Proteomes" id="UP000076079">
    <property type="component" value="Chromosome"/>
</dbReference>
<dbReference type="Pfam" id="PF01425">
    <property type="entry name" value="Amidase"/>
    <property type="match status" value="1"/>
</dbReference>
<keyword evidence="2" id="KW-0436">Ligase</keyword>
<dbReference type="InterPro" id="IPR023631">
    <property type="entry name" value="Amidase_dom"/>
</dbReference>
<dbReference type="RefSeq" id="WP_110173908.1">
    <property type="nucleotide sequence ID" value="NZ_CP015136.1"/>
</dbReference>
<dbReference type="GO" id="GO:0016874">
    <property type="term" value="F:ligase activity"/>
    <property type="evidence" value="ECO:0007669"/>
    <property type="project" value="UniProtKB-KW"/>
</dbReference>
<dbReference type="PANTHER" id="PTHR11895:SF176">
    <property type="entry name" value="AMIDASE AMID-RELATED"/>
    <property type="match status" value="1"/>
</dbReference>
<gene>
    <name evidence="2" type="primary">gatA_8</name>
    <name evidence="2" type="ORF">LuPra_05727</name>
</gene>
<sequence length="442" mass="46301">MPIRDTARSLRDGTLRARDLVEQCLERIDTWQAVTNAFIEIDADGARRDADAVDAERQRGVDRGVLHGIPISLKDLLDQRGHVTTAGSRSMTDVAAADAPAVAHLRSQGAVFVGRTNMHEFALGTTSEDSGFGPVRNPRNRLHSAGGSSGGSAVAVATGMSHVSIGSDTGGSIRIPSVACGLVGLKPAWGEVSLSGVVPLSPTVDCVGPLATSVEDAWYTLQGLRRSDALPPCPPATAIRDLRVGVLRAFGWRAVDDAIGGHTANALARLAAAGAALEDVPFESAPLVVPTYGTIIFREALDFHGPRLPIHGAAYTPAVRGRLQTAPRASDQEYALAQEARAAIEADVAALLERVDVLALPGMAITPPLLGQSHVRWPDGEELTRAAMLRLTQPFNLSRHAALVLPVGTTPDGWPASLQLIGRDTSSLVAAALGVEAFLAMA</sequence>
<dbReference type="EC" id="6.3.5.-" evidence="2"/>
<evidence type="ECO:0000313" key="3">
    <source>
        <dbReference type="Proteomes" id="UP000076079"/>
    </source>
</evidence>
<name>A0A143PV45_LUTPR</name>
<dbReference type="OrthoDB" id="112488at2"/>
<dbReference type="AlphaFoldDB" id="A0A143PV45"/>
<keyword evidence="2" id="KW-0808">Transferase</keyword>
<organism evidence="2 3">
    <name type="scientific">Luteitalea pratensis</name>
    <dbReference type="NCBI Taxonomy" id="1855912"/>
    <lineage>
        <taxon>Bacteria</taxon>
        <taxon>Pseudomonadati</taxon>
        <taxon>Acidobacteriota</taxon>
        <taxon>Vicinamibacteria</taxon>
        <taxon>Vicinamibacterales</taxon>
        <taxon>Vicinamibacteraceae</taxon>
        <taxon>Luteitalea</taxon>
    </lineage>
</organism>
<dbReference type="InterPro" id="IPR036928">
    <property type="entry name" value="AS_sf"/>
</dbReference>
<dbReference type="PROSITE" id="PS00571">
    <property type="entry name" value="AMIDASES"/>
    <property type="match status" value="1"/>
</dbReference>
<dbReference type="PANTHER" id="PTHR11895">
    <property type="entry name" value="TRANSAMIDASE"/>
    <property type="match status" value="1"/>
</dbReference>
<keyword evidence="3" id="KW-1185">Reference proteome</keyword>
<dbReference type="GO" id="GO:0016740">
    <property type="term" value="F:transferase activity"/>
    <property type="evidence" value="ECO:0007669"/>
    <property type="project" value="UniProtKB-KW"/>
</dbReference>
<dbReference type="KEGG" id="abac:LuPra_05727"/>
<accession>A0A143PV45</accession>
<proteinExistence type="predicted"/>
<dbReference type="EMBL" id="CP015136">
    <property type="protein sequence ID" value="AMY12452.1"/>
    <property type="molecule type" value="Genomic_DNA"/>
</dbReference>
<dbReference type="InterPro" id="IPR000120">
    <property type="entry name" value="Amidase"/>
</dbReference>